<evidence type="ECO:0000256" key="6">
    <source>
        <dbReference type="ARBA" id="ARBA00029447"/>
    </source>
</evidence>
<dbReference type="PROSITE" id="PS50111">
    <property type="entry name" value="CHEMOTAXIS_TRANSDUC_2"/>
    <property type="match status" value="1"/>
</dbReference>
<accession>A0A177N036</accession>
<dbReference type="FunFam" id="1.10.287.950:FF:000001">
    <property type="entry name" value="Methyl-accepting chemotaxis sensory transducer"/>
    <property type="match status" value="1"/>
</dbReference>
<dbReference type="CDD" id="cd19411">
    <property type="entry name" value="MCP2201-like_sensor"/>
    <property type="match status" value="1"/>
</dbReference>
<feature type="transmembrane region" description="Helical" evidence="8">
    <location>
        <begin position="189"/>
        <end position="210"/>
    </location>
</feature>
<dbReference type="AlphaFoldDB" id="A0A177N036"/>
<gene>
    <name evidence="11" type="ORF">A1355_16260</name>
</gene>
<dbReference type="InterPro" id="IPR024478">
    <property type="entry name" value="HlyB_4HB_MCP"/>
</dbReference>
<evidence type="ECO:0000259" key="10">
    <source>
        <dbReference type="PROSITE" id="PS50885"/>
    </source>
</evidence>
<evidence type="ECO:0000256" key="8">
    <source>
        <dbReference type="SAM" id="Phobius"/>
    </source>
</evidence>
<evidence type="ECO:0000256" key="5">
    <source>
        <dbReference type="ARBA" id="ARBA00023224"/>
    </source>
</evidence>
<evidence type="ECO:0000313" key="11">
    <source>
        <dbReference type="EMBL" id="OAI11328.1"/>
    </source>
</evidence>
<evidence type="ECO:0000256" key="2">
    <source>
        <dbReference type="ARBA" id="ARBA00022692"/>
    </source>
</evidence>
<keyword evidence="2 8" id="KW-0812">Transmembrane</keyword>
<evidence type="ECO:0000256" key="1">
    <source>
        <dbReference type="ARBA" id="ARBA00004141"/>
    </source>
</evidence>
<dbReference type="Pfam" id="PF00015">
    <property type="entry name" value="MCPsignal"/>
    <property type="match status" value="1"/>
</dbReference>
<sequence>MLANLKIATLLAWSLSGVVILNVAMVGVTHFKSSEVGDGAKFISETVYPTTAHANNIRMNVLRNWANTLLLGETSDPGEIEAITHEMTANSASITASFEFLNAAVADPADKQLLAETLAARKTYTDNRKQYVELVKSGMADEAKRYLVNTLRGNISEYVRLIGKLGDAQTDKMDRQIADMLAQFAGLKWTNLGLGLVVVLFSLTTAVFIVRGVLGKLGGEAFEVSDIASQIAAGNLKVKIPVKPGDAASVVASMASMRDKLRDIVGAIEQGSHRAALAAHRLAETADEVSKASYVQSEAANTTAAAVQQMTASISEVANSASSAREISRQTEQISSAGREVILRAASGMANIAAAVADSAAAIASLEQQSNEVTAIVNVIRGIADQTNLLALNAAIEAARAGEQGRGFAVVADEVRKLAERTSRSTLEIAQTIAKIQSGTQSAVTTMSAGVAQVDAGADLARQAGLSIDEIENSSANVALHIQQITAAIHEQNIACSEIARNVERIAQMTVDNSTAVHKTSDAARELEGISGALEKTIAYFHL</sequence>
<proteinExistence type="inferred from homology"/>
<keyword evidence="5 7" id="KW-0807">Transducer</keyword>
<dbReference type="RefSeq" id="WP_064031793.1">
    <property type="nucleotide sequence ID" value="NZ_LUUK01000233.1"/>
</dbReference>
<feature type="domain" description="HAMP" evidence="10">
    <location>
        <begin position="223"/>
        <end position="266"/>
    </location>
</feature>
<dbReference type="GO" id="GO:0007165">
    <property type="term" value="P:signal transduction"/>
    <property type="evidence" value="ECO:0007669"/>
    <property type="project" value="UniProtKB-KW"/>
</dbReference>
<dbReference type="OrthoDB" id="5800769at2"/>
<comment type="similarity">
    <text evidence="6">Belongs to the methyl-accepting chemotaxis (MCP) protein family.</text>
</comment>
<feature type="domain" description="Methyl-accepting transducer" evidence="9">
    <location>
        <begin position="271"/>
        <end position="507"/>
    </location>
</feature>
<dbReference type="STRING" id="702114.A1355_16260"/>
<dbReference type="EMBL" id="LUUK01000233">
    <property type="protein sequence ID" value="OAI11328.1"/>
    <property type="molecule type" value="Genomic_DNA"/>
</dbReference>
<dbReference type="CDD" id="cd11386">
    <property type="entry name" value="MCP_signal"/>
    <property type="match status" value="1"/>
</dbReference>
<evidence type="ECO:0000256" key="7">
    <source>
        <dbReference type="PROSITE-ProRule" id="PRU00284"/>
    </source>
</evidence>
<dbReference type="SUPFAM" id="SSF58104">
    <property type="entry name" value="Methyl-accepting chemotaxis protein (MCP) signaling domain"/>
    <property type="match status" value="1"/>
</dbReference>
<dbReference type="PANTHER" id="PTHR32089:SF119">
    <property type="entry name" value="METHYL-ACCEPTING CHEMOTAXIS PROTEIN CTPL"/>
    <property type="match status" value="1"/>
</dbReference>
<keyword evidence="3 8" id="KW-1133">Transmembrane helix</keyword>
<dbReference type="GO" id="GO:0004888">
    <property type="term" value="F:transmembrane signaling receptor activity"/>
    <property type="evidence" value="ECO:0007669"/>
    <property type="project" value="InterPro"/>
</dbReference>
<feature type="transmembrane region" description="Helical" evidence="8">
    <location>
        <begin position="7"/>
        <end position="28"/>
    </location>
</feature>
<organism evidence="11 12">
    <name type="scientific">Methylomonas koyamae</name>
    <dbReference type="NCBI Taxonomy" id="702114"/>
    <lineage>
        <taxon>Bacteria</taxon>
        <taxon>Pseudomonadati</taxon>
        <taxon>Pseudomonadota</taxon>
        <taxon>Gammaproteobacteria</taxon>
        <taxon>Methylococcales</taxon>
        <taxon>Methylococcaceae</taxon>
        <taxon>Methylomonas</taxon>
    </lineage>
</organism>
<keyword evidence="4 8" id="KW-0472">Membrane</keyword>
<dbReference type="SMART" id="SM00283">
    <property type="entry name" value="MA"/>
    <property type="match status" value="1"/>
</dbReference>
<dbReference type="Gene3D" id="1.10.287.950">
    <property type="entry name" value="Methyl-accepting chemotaxis protein"/>
    <property type="match status" value="1"/>
</dbReference>
<evidence type="ECO:0000256" key="4">
    <source>
        <dbReference type="ARBA" id="ARBA00023136"/>
    </source>
</evidence>
<dbReference type="PROSITE" id="PS50885">
    <property type="entry name" value="HAMP"/>
    <property type="match status" value="1"/>
</dbReference>
<dbReference type="InterPro" id="IPR004089">
    <property type="entry name" value="MCPsignal_dom"/>
</dbReference>
<dbReference type="InterPro" id="IPR047347">
    <property type="entry name" value="YvaQ-like_sensor"/>
</dbReference>
<dbReference type="Proteomes" id="UP000077628">
    <property type="component" value="Unassembled WGS sequence"/>
</dbReference>
<dbReference type="Pfam" id="PF12729">
    <property type="entry name" value="4HB_MCP_1"/>
    <property type="match status" value="1"/>
</dbReference>
<dbReference type="PRINTS" id="PR00260">
    <property type="entry name" value="CHEMTRNSDUCR"/>
</dbReference>
<evidence type="ECO:0000259" key="9">
    <source>
        <dbReference type="PROSITE" id="PS50111"/>
    </source>
</evidence>
<evidence type="ECO:0000313" key="12">
    <source>
        <dbReference type="Proteomes" id="UP000077628"/>
    </source>
</evidence>
<protein>
    <submittedName>
        <fullName evidence="11">Uncharacterized protein</fullName>
    </submittedName>
</protein>
<dbReference type="InterPro" id="IPR003660">
    <property type="entry name" value="HAMP_dom"/>
</dbReference>
<comment type="subcellular location">
    <subcellularLocation>
        <location evidence="1">Membrane</location>
        <topology evidence="1">Multi-pass membrane protein</topology>
    </subcellularLocation>
</comment>
<reference evidence="12" key="1">
    <citation type="submission" date="2016-03" db="EMBL/GenBank/DDBJ databases">
        <authorList>
            <person name="Heylen K."/>
            <person name="De Vos P."/>
            <person name="Vekeman B."/>
        </authorList>
    </citation>
    <scope>NUCLEOTIDE SEQUENCE [LARGE SCALE GENOMIC DNA]</scope>
    <source>
        <strain evidence="12">R-45383</strain>
    </source>
</reference>
<comment type="caution">
    <text evidence="11">The sequence shown here is derived from an EMBL/GenBank/DDBJ whole genome shotgun (WGS) entry which is preliminary data.</text>
</comment>
<dbReference type="GO" id="GO:0016020">
    <property type="term" value="C:membrane"/>
    <property type="evidence" value="ECO:0007669"/>
    <property type="project" value="UniProtKB-SubCell"/>
</dbReference>
<dbReference type="PANTHER" id="PTHR32089">
    <property type="entry name" value="METHYL-ACCEPTING CHEMOTAXIS PROTEIN MCPB"/>
    <property type="match status" value="1"/>
</dbReference>
<keyword evidence="12" id="KW-1185">Reference proteome</keyword>
<dbReference type="GO" id="GO:0006935">
    <property type="term" value="P:chemotaxis"/>
    <property type="evidence" value="ECO:0007669"/>
    <property type="project" value="InterPro"/>
</dbReference>
<evidence type="ECO:0000256" key="3">
    <source>
        <dbReference type="ARBA" id="ARBA00022989"/>
    </source>
</evidence>
<name>A0A177N036_9GAMM</name>
<dbReference type="InterPro" id="IPR004090">
    <property type="entry name" value="Chemotax_Me-accpt_rcpt"/>
</dbReference>